<reference evidence="5" key="1">
    <citation type="submission" date="2013-03" db="EMBL/GenBank/DDBJ databases">
        <title>Genome sequence of Chthonomonas calidirosea, the first sequenced genome from the Armatimonadetes phylum (formally candidate division OP10).</title>
        <authorList>
            <person name="Lee K.C.Y."/>
            <person name="Morgan X.C."/>
            <person name="Dunfield P.F."/>
            <person name="Tamas I."/>
            <person name="Houghton K.M."/>
            <person name="Vyssotski M."/>
            <person name="Ryan J.L.J."/>
            <person name="Lagutin K."/>
            <person name="McDonald I.R."/>
            <person name="Stott M.B."/>
        </authorList>
    </citation>
    <scope>NUCLEOTIDE SEQUENCE [LARGE SCALE GENOMIC DNA]</scope>
    <source>
        <strain evidence="5">DSM 23976 / ICMP 18418 / T49</strain>
    </source>
</reference>
<keyword evidence="3" id="KW-0812">Transmembrane</keyword>
<proteinExistence type="predicted"/>
<dbReference type="RefSeq" id="WP_016481578.1">
    <property type="nucleotide sequence ID" value="NC_021487.1"/>
</dbReference>
<dbReference type="Proteomes" id="UP000014227">
    <property type="component" value="Chromosome I"/>
</dbReference>
<dbReference type="eggNOG" id="COG3209">
    <property type="taxonomic scope" value="Bacteria"/>
</dbReference>
<feature type="coiled-coil region" evidence="1">
    <location>
        <begin position="139"/>
        <end position="166"/>
    </location>
</feature>
<dbReference type="InParanoid" id="S0ESB1"/>
<feature type="transmembrane region" description="Helical" evidence="3">
    <location>
        <begin position="85"/>
        <end position="105"/>
    </location>
</feature>
<dbReference type="KEGG" id="ccz:CCALI_00176"/>
<evidence type="ECO:0000256" key="1">
    <source>
        <dbReference type="SAM" id="Coils"/>
    </source>
</evidence>
<dbReference type="EMBL" id="HF951689">
    <property type="protein sequence ID" value="CCW34014.1"/>
    <property type="molecule type" value="Genomic_DNA"/>
</dbReference>
<keyword evidence="5" id="KW-1185">Reference proteome</keyword>
<keyword evidence="1" id="KW-0175">Coiled coil</keyword>
<gene>
    <name evidence="4" type="ORF">CCALI_00176</name>
</gene>
<dbReference type="HOGENOM" id="CLU_1452037_0_0_0"/>
<dbReference type="STRING" id="454171.CP488_00981"/>
<evidence type="ECO:0000313" key="4">
    <source>
        <dbReference type="EMBL" id="CCW34014.1"/>
    </source>
</evidence>
<feature type="transmembrane region" description="Helical" evidence="3">
    <location>
        <begin position="117"/>
        <end position="138"/>
    </location>
</feature>
<name>S0ESB1_CHTCT</name>
<accession>S0ESB1</accession>
<dbReference type="Gene3D" id="2.180.10.10">
    <property type="entry name" value="RHS repeat-associated core"/>
    <property type="match status" value="1"/>
</dbReference>
<evidence type="ECO:0000313" key="5">
    <source>
        <dbReference type="Proteomes" id="UP000014227"/>
    </source>
</evidence>
<keyword evidence="3" id="KW-1133">Transmembrane helix</keyword>
<dbReference type="NCBIfam" id="TIGR03696">
    <property type="entry name" value="Rhs_assc_core"/>
    <property type="match status" value="1"/>
</dbReference>
<feature type="compositionally biased region" description="Gly residues" evidence="2">
    <location>
        <begin position="1"/>
        <end position="14"/>
    </location>
</feature>
<evidence type="ECO:0000256" key="3">
    <source>
        <dbReference type="SAM" id="Phobius"/>
    </source>
</evidence>
<dbReference type="OrthoDB" id="9816400at2"/>
<organism evidence="4 5">
    <name type="scientific">Chthonomonas calidirosea (strain DSM 23976 / ICMP 18418 / T49)</name>
    <dbReference type="NCBI Taxonomy" id="1303518"/>
    <lineage>
        <taxon>Bacteria</taxon>
        <taxon>Bacillati</taxon>
        <taxon>Armatimonadota</taxon>
        <taxon>Chthonomonadia</taxon>
        <taxon>Chthonomonadales</taxon>
        <taxon>Chthonomonadaceae</taxon>
        <taxon>Chthonomonas</taxon>
    </lineage>
</organism>
<evidence type="ECO:0000256" key="2">
    <source>
        <dbReference type="SAM" id="MobiDB-lite"/>
    </source>
</evidence>
<dbReference type="InterPro" id="IPR022385">
    <property type="entry name" value="Rhs_assc_core"/>
</dbReference>
<dbReference type="AlphaFoldDB" id="S0ESB1"/>
<keyword evidence="3" id="KW-0472">Membrane</keyword>
<sequence>MKTRGYGGEQGGQAGSSSEKYVGRLGHESDGSTGLIYMQARYMDPVLGRFISEDPSRDGVNWFVYCADDPVNQVDRTGKLPLSNWVDFIIWCLFEVFFVALAAFYDPKGYTDLKIYIQVGSGIIWLVSTLAGVWYAFLRPTGEDTIKNYRDRIERLEQEIDDEKTSMGEGSFARRLDGYFAEEILN</sequence>
<protein>
    <submittedName>
        <fullName evidence="4">RHS repeat-associated core domain</fullName>
    </submittedName>
</protein>
<feature type="region of interest" description="Disordered" evidence="2">
    <location>
        <begin position="1"/>
        <end position="20"/>
    </location>
</feature>